<evidence type="ECO:0000313" key="2">
    <source>
        <dbReference type="EMBL" id="EEC66870.1"/>
    </source>
</evidence>
<feature type="region of interest" description="Disordered" evidence="1">
    <location>
        <begin position="1"/>
        <end position="40"/>
    </location>
</feature>
<sequence>MVEKEARPSSPSDDGSGGVEVSAKGEVASDVWEGGGGHHNPSLVKLLPDLAERLTNSPLDPTAWTVAFA</sequence>
<accession>B8BGL8</accession>
<proteinExistence type="predicted"/>
<dbReference type="EMBL" id="CM000135">
    <property type="protein sequence ID" value="EEC66870.1"/>
    <property type="molecule type" value="Genomic_DNA"/>
</dbReference>
<organism evidence="2 3">
    <name type="scientific">Oryza sativa subsp. indica</name>
    <name type="common">Rice</name>
    <dbReference type="NCBI Taxonomy" id="39946"/>
    <lineage>
        <taxon>Eukaryota</taxon>
        <taxon>Viridiplantae</taxon>
        <taxon>Streptophyta</taxon>
        <taxon>Embryophyta</taxon>
        <taxon>Tracheophyta</taxon>
        <taxon>Spermatophyta</taxon>
        <taxon>Magnoliopsida</taxon>
        <taxon>Liliopsida</taxon>
        <taxon>Poales</taxon>
        <taxon>Poaceae</taxon>
        <taxon>BOP clade</taxon>
        <taxon>Oryzoideae</taxon>
        <taxon>Oryzeae</taxon>
        <taxon>Oryzinae</taxon>
        <taxon>Oryza</taxon>
        <taxon>Oryza sativa</taxon>
    </lineage>
</organism>
<name>B8BGL8_ORYSI</name>
<reference evidence="2 3" key="1">
    <citation type="journal article" date="2005" name="PLoS Biol.">
        <title>The genomes of Oryza sativa: a history of duplications.</title>
        <authorList>
            <person name="Yu J."/>
            <person name="Wang J."/>
            <person name="Lin W."/>
            <person name="Li S."/>
            <person name="Li H."/>
            <person name="Zhou J."/>
            <person name="Ni P."/>
            <person name="Dong W."/>
            <person name="Hu S."/>
            <person name="Zeng C."/>
            <person name="Zhang J."/>
            <person name="Zhang Y."/>
            <person name="Li R."/>
            <person name="Xu Z."/>
            <person name="Li S."/>
            <person name="Li X."/>
            <person name="Zheng H."/>
            <person name="Cong L."/>
            <person name="Lin L."/>
            <person name="Yin J."/>
            <person name="Geng J."/>
            <person name="Li G."/>
            <person name="Shi J."/>
            <person name="Liu J."/>
            <person name="Lv H."/>
            <person name="Li J."/>
            <person name="Wang J."/>
            <person name="Deng Y."/>
            <person name="Ran L."/>
            <person name="Shi X."/>
            <person name="Wang X."/>
            <person name="Wu Q."/>
            <person name="Li C."/>
            <person name="Ren X."/>
            <person name="Wang J."/>
            <person name="Wang X."/>
            <person name="Li D."/>
            <person name="Liu D."/>
            <person name="Zhang X."/>
            <person name="Ji Z."/>
            <person name="Zhao W."/>
            <person name="Sun Y."/>
            <person name="Zhang Z."/>
            <person name="Bao J."/>
            <person name="Han Y."/>
            <person name="Dong L."/>
            <person name="Ji J."/>
            <person name="Chen P."/>
            <person name="Wu S."/>
            <person name="Liu J."/>
            <person name="Xiao Y."/>
            <person name="Bu D."/>
            <person name="Tan J."/>
            <person name="Yang L."/>
            <person name="Ye C."/>
            <person name="Zhang J."/>
            <person name="Xu J."/>
            <person name="Zhou Y."/>
            <person name="Yu Y."/>
            <person name="Zhang B."/>
            <person name="Zhuang S."/>
            <person name="Wei H."/>
            <person name="Liu B."/>
            <person name="Lei M."/>
            <person name="Yu H."/>
            <person name="Li Y."/>
            <person name="Xu H."/>
            <person name="Wei S."/>
            <person name="He X."/>
            <person name="Fang L."/>
            <person name="Zhang Z."/>
            <person name="Zhang Y."/>
            <person name="Huang X."/>
            <person name="Su Z."/>
            <person name="Tong W."/>
            <person name="Li J."/>
            <person name="Tong Z."/>
            <person name="Li S."/>
            <person name="Ye J."/>
            <person name="Wang L."/>
            <person name="Fang L."/>
            <person name="Lei T."/>
            <person name="Chen C."/>
            <person name="Chen H."/>
            <person name="Xu Z."/>
            <person name="Li H."/>
            <person name="Huang H."/>
            <person name="Zhang F."/>
            <person name="Xu H."/>
            <person name="Li N."/>
            <person name="Zhao C."/>
            <person name="Li S."/>
            <person name="Dong L."/>
            <person name="Huang Y."/>
            <person name="Li L."/>
            <person name="Xi Y."/>
            <person name="Qi Q."/>
            <person name="Li W."/>
            <person name="Zhang B."/>
            <person name="Hu W."/>
            <person name="Zhang Y."/>
            <person name="Tian X."/>
            <person name="Jiao Y."/>
            <person name="Liang X."/>
            <person name="Jin J."/>
            <person name="Gao L."/>
            <person name="Zheng W."/>
            <person name="Hao B."/>
            <person name="Liu S."/>
            <person name="Wang W."/>
            <person name="Yuan L."/>
            <person name="Cao M."/>
            <person name="McDermott J."/>
            <person name="Samudrala R."/>
            <person name="Wang J."/>
            <person name="Wong G.K."/>
            <person name="Yang H."/>
        </authorList>
    </citation>
    <scope>NUCLEOTIDE SEQUENCE [LARGE SCALE GENOMIC DNA]</scope>
    <source>
        <strain evidence="3">cv. 93-11</strain>
    </source>
</reference>
<dbReference type="HOGENOM" id="CLU_2780346_0_0_1"/>
<dbReference type="Proteomes" id="UP000007015">
    <property type="component" value="Chromosome 10"/>
</dbReference>
<gene>
    <name evidence="2" type="ORF">OsI_33410</name>
</gene>
<protein>
    <submittedName>
        <fullName evidence="2">Uncharacterized protein</fullName>
    </submittedName>
</protein>
<keyword evidence="3" id="KW-1185">Reference proteome</keyword>
<dbReference type="AlphaFoldDB" id="B8BGL8"/>
<evidence type="ECO:0000256" key="1">
    <source>
        <dbReference type="SAM" id="MobiDB-lite"/>
    </source>
</evidence>
<evidence type="ECO:0000313" key="3">
    <source>
        <dbReference type="Proteomes" id="UP000007015"/>
    </source>
</evidence>
<dbReference type="Gramene" id="BGIOSGA032843-TA">
    <property type="protein sequence ID" value="BGIOSGA032843-PA"/>
    <property type="gene ID" value="BGIOSGA032843"/>
</dbReference>